<keyword evidence="1" id="KW-0472">Membrane</keyword>
<evidence type="ECO:0000313" key="3">
    <source>
        <dbReference type="Proteomes" id="UP000597761"/>
    </source>
</evidence>
<dbReference type="EMBL" id="BMJI01000001">
    <property type="protein sequence ID" value="GGC78782.1"/>
    <property type="molecule type" value="Genomic_DNA"/>
</dbReference>
<dbReference type="RefSeq" id="WP_188664923.1">
    <property type="nucleotide sequence ID" value="NZ_BMJI01000001.1"/>
</dbReference>
<evidence type="ECO:0000313" key="2">
    <source>
        <dbReference type="EMBL" id="GGC78782.1"/>
    </source>
</evidence>
<organism evidence="2 3">
    <name type="scientific">Tersicoccus solisilvae</name>
    <dbReference type="NCBI Taxonomy" id="1882339"/>
    <lineage>
        <taxon>Bacteria</taxon>
        <taxon>Bacillati</taxon>
        <taxon>Actinomycetota</taxon>
        <taxon>Actinomycetes</taxon>
        <taxon>Micrococcales</taxon>
        <taxon>Micrococcaceae</taxon>
        <taxon>Tersicoccus</taxon>
    </lineage>
</organism>
<accession>A0ABQ1NS71</accession>
<evidence type="ECO:0000256" key="1">
    <source>
        <dbReference type="SAM" id="Phobius"/>
    </source>
</evidence>
<reference evidence="3" key="1">
    <citation type="journal article" date="2019" name="Int. J. Syst. Evol. Microbiol.">
        <title>The Global Catalogue of Microorganisms (GCM) 10K type strain sequencing project: providing services to taxonomists for standard genome sequencing and annotation.</title>
        <authorList>
            <consortium name="The Broad Institute Genomics Platform"/>
            <consortium name="The Broad Institute Genome Sequencing Center for Infectious Disease"/>
            <person name="Wu L."/>
            <person name="Ma J."/>
        </authorList>
    </citation>
    <scope>NUCLEOTIDE SEQUENCE [LARGE SCALE GENOMIC DNA]</scope>
    <source>
        <strain evidence="3">CGMCC 1.15480</strain>
    </source>
</reference>
<dbReference type="Proteomes" id="UP000597761">
    <property type="component" value="Unassembled WGS sequence"/>
</dbReference>
<protein>
    <recommendedName>
        <fullName evidence="4">Secreted protein</fullName>
    </recommendedName>
</protein>
<gene>
    <name evidence="2" type="ORF">GCM10011512_01750</name>
</gene>
<sequence>MDPIWVTLVATWWAVPVAAGAGVAGWAGLRTRRTSRTRRLELDAARYELRTARADVARRRADVQAARAEVARMEAEQLSTRASASDVAAARGALQASQSHRRAAAARVTAHRADVRAARAALPAARASRDALPVARLRSAHDAVIARWMAYETDPAAAVAHPEMSDPQAPLTAAFLREQARAHALRPASAETPMTPADFAAYREAVRRLARAFDAAEQHALRRSTGPQIAGPWNDLAQELVQNAQRAVARSADALGGAAARAAARAAEGRDRRRPGT</sequence>
<keyword evidence="1" id="KW-1133">Transmembrane helix</keyword>
<proteinExistence type="predicted"/>
<keyword evidence="1" id="KW-0812">Transmembrane</keyword>
<evidence type="ECO:0008006" key="4">
    <source>
        <dbReference type="Google" id="ProtNLM"/>
    </source>
</evidence>
<comment type="caution">
    <text evidence="2">The sequence shown here is derived from an EMBL/GenBank/DDBJ whole genome shotgun (WGS) entry which is preliminary data.</text>
</comment>
<feature type="transmembrane region" description="Helical" evidence="1">
    <location>
        <begin position="6"/>
        <end position="29"/>
    </location>
</feature>
<keyword evidence="3" id="KW-1185">Reference proteome</keyword>
<name>A0ABQ1NS71_9MICC</name>